<dbReference type="AlphaFoldDB" id="K1SRP6"/>
<organism evidence="1">
    <name type="scientific">human gut metagenome</name>
    <dbReference type="NCBI Taxonomy" id="408170"/>
    <lineage>
        <taxon>unclassified sequences</taxon>
        <taxon>metagenomes</taxon>
        <taxon>organismal metagenomes</taxon>
    </lineage>
</organism>
<gene>
    <name evidence="1" type="ORF">OBE_14384</name>
</gene>
<comment type="caution">
    <text evidence="1">The sequence shown here is derived from an EMBL/GenBank/DDBJ whole genome shotgun (WGS) entry which is preliminary data.</text>
</comment>
<evidence type="ECO:0000313" key="1">
    <source>
        <dbReference type="EMBL" id="EKC49931.1"/>
    </source>
</evidence>
<reference evidence="1" key="1">
    <citation type="journal article" date="2013" name="Environ. Microbiol.">
        <title>Microbiota from the distal guts of lean and obese adolescents exhibit partial functional redundancy besides clear differences in community structure.</title>
        <authorList>
            <person name="Ferrer M."/>
            <person name="Ruiz A."/>
            <person name="Lanza F."/>
            <person name="Haange S.B."/>
            <person name="Oberbach A."/>
            <person name="Till H."/>
            <person name="Bargiela R."/>
            <person name="Campoy C."/>
            <person name="Segura M.T."/>
            <person name="Richter M."/>
            <person name="von Bergen M."/>
            <person name="Seifert J."/>
            <person name="Suarez A."/>
        </authorList>
    </citation>
    <scope>NUCLEOTIDE SEQUENCE</scope>
</reference>
<name>K1SRP6_9ZZZZ</name>
<accession>K1SRP6</accession>
<protein>
    <submittedName>
        <fullName evidence="1">Transposase</fullName>
    </submittedName>
</protein>
<sequence length="45" mass="5373">FRRIIANRKTPKVEPMVEGYAGFLFLDKNDMPMVALHWEKYLYAL</sequence>
<feature type="non-terminal residue" evidence="1">
    <location>
        <position position="1"/>
    </location>
</feature>
<proteinExistence type="predicted"/>
<dbReference type="EMBL" id="AJWZ01009922">
    <property type="protein sequence ID" value="EKC49931.1"/>
    <property type="molecule type" value="Genomic_DNA"/>
</dbReference>